<feature type="region of interest" description="Disordered" evidence="8">
    <location>
        <begin position="170"/>
        <end position="203"/>
    </location>
</feature>
<dbReference type="Pfam" id="PF03907">
    <property type="entry name" value="Spo7"/>
    <property type="match status" value="1"/>
</dbReference>
<comment type="catalytic activity">
    <reaction evidence="7">
        <text>L-histidinol phosphate + H2O = L-histidinol + phosphate</text>
        <dbReference type="Rhea" id="RHEA:14465"/>
        <dbReference type="ChEBI" id="CHEBI:15377"/>
        <dbReference type="ChEBI" id="CHEBI:43474"/>
        <dbReference type="ChEBI" id="CHEBI:57699"/>
        <dbReference type="ChEBI" id="CHEBI:57980"/>
        <dbReference type="EC" id="3.1.3.15"/>
    </reaction>
</comment>
<keyword evidence="9" id="KW-1133">Transmembrane helix</keyword>
<dbReference type="EMBL" id="JAGFBS010000003">
    <property type="protein sequence ID" value="KAG6380053.1"/>
    <property type="molecule type" value="Genomic_DNA"/>
</dbReference>
<dbReference type="GO" id="GO:0004401">
    <property type="term" value="F:histidinol-phosphatase activity"/>
    <property type="evidence" value="ECO:0007669"/>
    <property type="project" value="UniProtKB-EC"/>
</dbReference>
<dbReference type="GO" id="GO:0005737">
    <property type="term" value="C:cytoplasm"/>
    <property type="evidence" value="ECO:0007669"/>
    <property type="project" value="TreeGrafter"/>
</dbReference>
<evidence type="ECO:0000256" key="6">
    <source>
        <dbReference type="ARBA" id="ARBA00023102"/>
    </source>
</evidence>
<dbReference type="Pfam" id="PF02811">
    <property type="entry name" value="PHP"/>
    <property type="match status" value="1"/>
</dbReference>
<dbReference type="OrthoDB" id="5957391at2759"/>
<dbReference type="Gene3D" id="3.20.20.140">
    <property type="entry name" value="Metal-dependent hydrolases"/>
    <property type="match status" value="1"/>
</dbReference>
<evidence type="ECO:0000313" key="11">
    <source>
        <dbReference type="EMBL" id="KAG6380053.1"/>
    </source>
</evidence>
<evidence type="ECO:0000256" key="3">
    <source>
        <dbReference type="ARBA" id="ARBA00013085"/>
    </source>
</evidence>
<evidence type="ECO:0000256" key="9">
    <source>
        <dbReference type="SAM" id="Phobius"/>
    </source>
</evidence>
<keyword evidence="6" id="KW-0368">Histidine biosynthesis</keyword>
<organism evidence="11 12">
    <name type="scientific">Boletus reticuloceps</name>
    <dbReference type="NCBI Taxonomy" id="495285"/>
    <lineage>
        <taxon>Eukaryota</taxon>
        <taxon>Fungi</taxon>
        <taxon>Dikarya</taxon>
        <taxon>Basidiomycota</taxon>
        <taxon>Agaricomycotina</taxon>
        <taxon>Agaricomycetes</taxon>
        <taxon>Agaricomycetidae</taxon>
        <taxon>Boletales</taxon>
        <taxon>Boletineae</taxon>
        <taxon>Boletaceae</taxon>
        <taxon>Boletoideae</taxon>
        <taxon>Boletus</taxon>
    </lineage>
</organism>
<dbReference type="CDD" id="cd12110">
    <property type="entry name" value="PHP_HisPPase_Hisj_like"/>
    <property type="match status" value="1"/>
</dbReference>
<comment type="similarity">
    <text evidence="2">Belongs to the PHP hydrolase family. HisK subfamily.</text>
</comment>
<feature type="transmembrane region" description="Helical" evidence="9">
    <location>
        <begin position="48"/>
        <end position="66"/>
    </location>
</feature>
<dbReference type="EC" id="3.1.3.15" evidence="3"/>
<comment type="pathway">
    <text evidence="1">Amino-acid biosynthesis; L-histidine biosynthesis; L-histidine from 5-phospho-alpha-D-ribose 1-diphosphate: step 8/9.</text>
</comment>
<gene>
    <name evidence="11" type="ORF">JVT61DRAFT_8134</name>
</gene>
<accession>A0A8I2YZT1</accession>
<dbReference type="SUPFAM" id="SSF89550">
    <property type="entry name" value="PHP domain-like"/>
    <property type="match status" value="1"/>
</dbReference>
<keyword evidence="9" id="KW-0472">Membrane</keyword>
<evidence type="ECO:0000313" key="12">
    <source>
        <dbReference type="Proteomes" id="UP000683000"/>
    </source>
</evidence>
<evidence type="ECO:0000256" key="8">
    <source>
        <dbReference type="SAM" id="MobiDB-lite"/>
    </source>
</evidence>
<dbReference type="InterPro" id="IPR010140">
    <property type="entry name" value="Histidinol_P_phosphatase_HisJ"/>
</dbReference>
<evidence type="ECO:0000256" key="7">
    <source>
        <dbReference type="ARBA" id="ARBA00049158"/>
    </source>
</evidence>
<dbReference type="InterPro" id="IPR005605">
    <property type="entry name" value="Spo7"/>
</dbReference>
<protein>
    <recommendedName>
        <fullName evidence="3">histidinol-phosphatase</fullName>
        <ecNumber evidence="3">3.1.3.15</ecNumber>
    </recommendedName>
</protein>
<dbReference type="UniPathway" id="UPA00031">
    <property type="reaction ID" value="UER00013"/>
</dbReference>
<evidence type="ECO:0000256" key="1">
    <source>
        <dbReference type="ARBA" id="ARBA00004970"/>
    </source>
</evidence>
<feature type="transmembrane region" description="Helical" evidence="9">
    <location>
        <begin position="98"/>
        <end position="121"/>
    </location>
</feature>
<keyword evidence="5" id="KW-0378">Hydrolase</keyword>
<keyword evidence="12" id="KW-1185">Reference proteome</keyword>
<sequence length="585" mass="66747">MARGSASHARPSFHPTNDPATYRDLLLFEERLKTNAASLQRRKSRYQLFLLHLVLVIAFLLSEVLLQTSFLDVPYTYILLRILPDVYGPVMSVKPHPYFASGLLFVAITTLLLFFASGMCLEKIAYANRYVPHANKALRSFNMYLNVRRPPLRSKFSLNPIAFLFPHPEPTPESASRSLTRTPSPSSPTDRSTSVPIAPIPPTANPRGELIFSSRVDRSFRESYERYRAAFERKRQERERSDAMQTRIGGTNKATSDWNDHMPFSHHSHSGQFCRHASGTLEEVVLEAIRLGFEVYGLTEHVPRYRPEDLYPEEAGLSPDALIKQFSDFLDEAHKLKAAYTSQITLLVGLETEFITNTDLENLSTLLSEHPGRIEYIVGSIHHVNAIPIDFDHTSFKMALRSCSPTEVAVAEMNATAQRRMDNFLSNYLDAHYRLLERFRPEIIGHLDLCRLYNPNLRFSEFPNAWPKLKRNVGFAIGYNALFEVNAAALRKGWQTPYPGEDVAALILELGGRLALSDDSHGPHRVGENYSRVRDYLRQLGVKELWYLTRTPDGSPFERGLSATRVTDDWWKHDFWDRCTPSSQT</sequence>
<dbReference type="Proteomes" id="UP000683000">
    <property type="component" value="Unassembled WGS sequence"/>
</dbReference>
<evidence type="ECO:0000259" key="10">
    <source>
        <dbReference type="Pfam" id="PF02811"/>
    </source>
</evidence>
<feature type="domain" description="PHP" evidence="10">
    <location>
        <begin position="266"/>
        <end position="487"/>
    </location>
</feature>
<proteinExistence type="inferred from homology"/>
<reference evidence="11" key="1">
    <citation type="submission" date="2021-03" db="EMBL/GenBank/DDBJ databases">
        <title>Evolutionary innovations through gain and loss of genes in the ectomycorrhizal Boletales.</title>
        <authorList>
            <person name="Wu G."/>
            <person name="Miyauchi S."/>
            <person name="Morin E."/>
            <person name="Yang Z.-L."/>
            <person name="Xu J."/>
            <person name="Martin F.M."/>
        </authorList>
    </citation>
    <scope>NUCLEOTIDE SEQUENCE</scope>
    <source>
        <strain evidence="11">BR01</strain>
    </source>
</reference>
<evidence type="ECO:0000256" key="5">
    <source>
        <dbReference type="ARBA" id="ARBA00022801"/>
    </source>
</evidence>
<dbReference type="GO" id="GO:0000105">
    <property type="term" value="P:L-histidine biosynthetic process"/>
    <property type="evidence" value="ECO:0007669"/>
    <property type="project" value="UniProtKB-UniPathway"/>
</dbReference>
<dbReference type="GO" id="GO:0019888">
    <property type="term" value="F:protein phosphatase regulator activity"/>
    <property type="evidence" value="ECO:0007669"/>
    <property type="project" value="InterPro"/>
</dbReference>
<dbReference type="NCBIfam" id="TIGR01856">
    <property type="entry name" value="hisJ_fam"/>
    <property type="match status" value="1"/>
</dbReference>
<comment type="caution">
    <text evidence="11">The sequence shown here is derived from an EMBL/GenBank/DDBJ whole genome shotgun (WGS) entry which is preliminary data.</text>
</comment>
<keyword evidence="4" id="KW-0028">Amino-acid biosynthesis</keyword>
<dbReference type="AlphaFoldDB" id="A0A8I2YZT1"/>
<dbReference type="InterPro" id="IPR016195">
    <property type="entry name" value="Pol/histidinol_Pase-like"/>
</dbReference>
<evidence type="ECO:0000256" key="4">
    <source>
        <dbReference type="ARBA" id="ARBA00022605"/>
    </source>
</evidence>
<dbReference type="PANTHER" id="PTHR21039">
    <property type="entry name" value="HISTIDINOL PHOSPHATASE-RELATED"/>
    <property type="match status" value="1"/>
</dbReference>
<dbReference type="PANTHER" id="PTHR21039:SF0">
    <property type="entry name" value="HISTIDINOL-PHOSPHATASE"/>
    <property type="match status" value="1"/>
</dbReference>
<name>A0A8I2YZT1_9AGAM</name>
<evidence type="ECO:0000256" key="2">
    <source>
        <dbReference type="ARBA" id="ARBA00009152"/>
    </source>
</evidence>
<feature type="compositionally biased region" description="Low complexity" evidence="8">
    <location>
        <begin position="174"/>
        <end position="194"/>
    </location>
</feature>
<keyword evidence="9" id="KW-0812">Transmembrane</keyword>
<dbReference type="InterPro" id="IPR004013">
    <property type="entry name" value="PHP_dom"/>
</dbReference>